<organism evidence="1 2">
    <name type="scientific">Myroides odoratus</name>
    <name type="common">Flavobacterium odoratum</name>
    <dbReference type="NCBI Taxonomy" id="256"/>
    <lineage>
        <taxon>Bacteria</taxon>
        <taxon>Pseudomonadati</taxon>
        <taxon>Bacteroidota</taxon>
        <taxon>Flavobacteriia</taxon>
        <taxon>Flavobacteriales</taxon>
        <taxon>Flavobacteriaceae</taxon>
        <taxon>Myroides</taxon>
    </lineage>
</organism>
<proteinExistence type="predicted"/>
<evidence type="ECO:0000313" key="1">
    <source>
        <dbReference type="EMBL" id="STZ69582.1"/>
    </source>
</evidence>
<dbReference type="Proteomes" id="UP000255024">
    <property type="component" value="Unassembled WGS sequence"/>
</dbReference>
<dbReference type="RefSeq" id="WP_115092277.1">
    <property type="nucleotide sequence ID" value="NZ_CP068107.1"/>
</dbReference>
<sequence>MKKIALTILPLLFLFLGCTHKVTIDNKYLTVTLPMEYRNLTDYNEMDVLYLDCNRKDGLQSIVSIDNIVDLTIQPNSQTILEDTPVEVLSRRFRSIKDSVDNDSTFSWKKFSVTEEPKATSFKGLPAAEGVFEVEEYIKSTDQMIQKRIKRMVVFVDNDLWNIVLAPSQLKHYEDEMQIFEQILASIEIKK</sequence>
<gene>
    <name evidence="1" type="ORF">NCTC11179_03091</name>
</gene>
<evidence type="ECO:0008006" key="3">
    <source>
        <dbReference type="Google" id="ProtNLM"/>
    </source>
</evidence>
<dbReference type="EMBL" id="UGQL01000002">
    <property type="protein sequence ID" value="STZ69582.1"/>
    <property type="molecule type" value="Genomic_DNA"/>
</dbReference>
<protein>
    <recommendedName>
        <fullName evidence="3">Lipoprotein</fullName>
    </recommendedName>
</protein>
<name>A0A378U5J5_MYROD</name>
<evidence type="ECO:0000313" key="2">
    <source>
        <dbReference type="Proteomes" id="UP000255024"/>
    </source>
</evidence>
<dbReference type="AlphaFoldDB" id="A0A378U5J5"/>
<dbReference type="PROSITE" id="PS51257">
    <property type="entry name" value="PROKAR_LIPOPROTEIN"/>
    <property type="match status" value="1"/>
</dbReference>
<keyword evidence="2" id="KW-1185">Reference proteome</keyword>
<reference evidence="1 2" key="1">
    <citation type="submission" date="2018-06" db="EMBL/GenBank/DDBJ databases">
        <authorList>
            <consortium name="Pathogen Informatics"/>
            <person name="Doyle S."/>
        </authorList>
    </citation>
    <scope>NUCLEOTIDE SEQUENCE [LARGE SCALE GENOMIC DNA]</scope>
    <source>
        <strain evidence="1 2">NCTC11179</strain>
    </source>
</reference>
<accession>A0A378U5J5</accession>